<dbReference type="Proteomes" id="UP000653305">
    <property type="component" value="Unassembled WGS sequence"/>
</dbReference>
<dbReference type="GO" id="GO:0046084">
    <property type="term" value="P:adenine biosynthetic process"/>
    <property type="evidence" value="ECO:0007669"/>
    <property type="project" value="TreeGrafter"/>
</dbReference>
<keyword evidence="4" id="KW-1185">Reference proteome</keyword>
<dbReference type="InterPro" id="IPR016188">
    <property type="entry name" value="PurM-like_N"/>
</dbReference>
<comment type="caution">
    <text evidence="3">The sequence shown here is derived from an EMBL/GenBank/DDBJ whole genome shotgun (WGS) entry which is preliminary data.</text>
</comment>
<feature type="domain" description="PurM-like N-terminal" evidence="2">
    <location>
        <begin position="10"/>
        <end position="75"/>
    </location>
</feature>
<evidence type="ECO:0000313" key="3">
    <source>
        <dbReference type="EMBL" id="GFP90751.1"/>
    </source>
</evidence>
<dbReference type="SUPFAM" id="SSF55326">
    <property type="entry name" value="PurM N-terminal domain-like"/>
    <property type="match status" value="1"/>
</dbReference>
<accession>A0A830C936</accession>
<feature type="region of interest" description="Disordered" evidence="1">
    <location>
        <begin position="95"/>
        <end position="135"/>
    </location>
</feature>
<dbReference type="PANTHER" id="PTHR10520:SF12">
    <property type="entry name" value="TRIFUNCTIONAL PURINE BIOSYNTHETIC PROTEIN ADENOSINE-3"/>
    <property type="match status" value="1"/>
</dbReference>
<protein>
    <submittedName>
        <fullName evidence="3">Phosphoribosylformylglycinamidine cyclo-ligase chloroplastic</fullName>
    </submittedName>
</protein>
<sequence length="135" mass="14533">MENFRESQLPYINIGFVMVAMSVNDIVTSGAKPLFFLDYFATSRLDVDLAEKVIKGIVDGCQQSECSLLGGENIVVCVILIHAAMLVLSSSTAQPNLDSSRVTNGVNPTGSRTHRISPPPSPCRSSPRLPPPSPF</sequence>
<dbReference type="GO" id="GO:0006189">
    <property type="term" value="P:'de novo' IMP biosynthetic process"/>
    <property type="evidence" value="ECO:0007669"/>
    <property type="project" value="InterPro"/>
</dbReference>
<evidence type="ECO:0000256" key="1">
    <source>
        <dbReference type="SAM" id="MobiDB-lite"/>
    </source>
</evidence>
<dbReference type="EMBL" id="BMAC01000224">
    <property type="protein sequence ID" value="GFP90751.1"/>
    <property type="molecule type" value="Genomic_DNA"/>
</dbReference>
<reference evidence="3" key="1">
    <citation type="submission" date="2020-07" db="EMBL/GenBank/DDBJ databases">
        <title>Ethylene signaling mediates host invasion by parasitic plants.</title>
        <authorList>
            <person name="Yoshida S."/>
        </authorList>
    </citation>
    <scope>NUCLEOTIDE SEQUENCE</scope>
    <source>
        <strain evidence="3">Okayama</strain>
    </source>
</reference>
<dbReference type="InterPro" id="IPR004733">
    <property type="entry name" value="PurM_cligase"/>
</dbReference>
<dbReference type="GO" id="GO:0004641">
    <property type="term" value="F:phosphoribosylformylglycinamidine cyclo-ligase activity"/>
    <property type="evidence" value="ECO:0007669"/>
    <property type="project" value="InterPro"/>
</dbReference>
<dbReference type="Gene3D" id="3.30.1330.10">
    <property type="entry name" value="PurM-like, N-terminal domain"/>
    <property type="match status" value="1"/>
</dbReference>
<dbReference type="PANTHER" id="PTHR10520">
    <property type="entry name" value="TRIFUNCTIONAL PURINE BIOSYNTHETIC PROTEIN ADENOSINE-3-RELATED"/>
    <property type="match status" value="1"/>
</dbReference>
<feature type="compositionally biased region" description="Polar residues" evidence="1">
    <location>
        <begin position="95"/>
        <end position="111"/>
    </location>
</feature>
<proteinExistence type="predicted"/>
<organism evidence="3 4">
    <name type="scientific">Phtheirospermum japonicum</name>
    <dbReference type="NCBI Taxonomy" id="374723"/>
    <lineage>
        <taxon>Eukaryota</taxon>
        <taxon>Viridiplantae</taxon>
        <taxon>Streptophyta</taxon>
        <taxon>Embryophyta</taxon>
        <taxon>Tracheophyta</taxon>
        <taxon>Spermatophyta</taxon>
        <taxon>Magnoliopsida</taxon>
        <taxon>eudicotyledons</taxon>
        <taxon>Gunneridae</taxon>
        <taxon>Pentapetalae</taxon>
        <taxon>asterids</taxon>
        <taxon>lamiids</taxon>
        <taxon>Lamiales</taxon>
        <taxon>Orobanchaceae</taxon>
        <taxon>Orobanchaceae incertae sedis</taxon>
        <taxon>Phtheirospermum</taxon>
    </lineage>
</organism>
<gene>
    <name evidence="3" type="ORF">PHJA_001219000</name>
</gene>
<evidence type="ECO:0000259" key="2">
    <source>
        <dbReference type="Pfam" id="PF00586"/>
    </source>
</evidence>
<dbReference type="GO" id="GO:0004637">
    <property type="term" value="F:phosphoribosylamine-glycine ligase activity"/>
    <property type="evidence" value="ECO:0007669"/>
    <property type="project" value="TreeGrafter"/>
</dbReference>
<name>A0A830C936_9LAMI</name>
<dbReference type="InterPro" id="IPR036921">
    <property type="entry name" value="PurM-like_N_sf"/>
</dbReference>
<dbReference type="GO" id="GO:0005829">
    <property type="term" value="C:cytosol"/>
    <property type="evidence" value="ECO:0007669"/>
    <property type="project" value="TreeGrafter"/>
</dbReference>
<dbReference type="AlphaFoldDB" id="A0A830C936"/>
<keyword evidence="3" id="KW-0436">Ligase</keyword>
<dbReference type="Pfam" id="PF00586">
    <property type="entry name" value="AIRS"/>
    <property type="match status" value="1"/>
</dbReference>
<evidence type="ECO:0000313" key="4">
    <source>
        <dbReference type="Proteomes" id="UP000653305"/>
    </source>
</evidence>
<feature type="compositionally biased region" description="Pro residues" evidence="1">
    <location>
        <begin position="117"/>
        <end position="135"/>
    </location>
</feature>
<dbReference type="OrthoDB" id="2018833at2759"/>